<sequence length="95" mass="10817">MPKGRLVDFLEQPDRFVPIFDSITSYLEPADIVKLGRVSQKLGGVYSKAQQTQWNINTALQKFFLDPIKFRNKLGEASGIISGRFALDFLDRRPT</sequence>
<name>A0A6A6ZAX2_9PEZI</name>
<dbReference type="Proteomes" id="UP000504636">
    <property type="component" value="Unplaced"/>
</dbReference>
<evidence type="ECO:0008006" key="4">
    <source>
        <dbReference type="Google" id="ProtNLM"/>
    </source>
</evidence>
<evidence type="ECO:0000313" key="2">
    <source>
        <dbReference type="Proteomes" id="UP000504636"/>
    </source>
</evidence>
<dbReference type="AlphaFoldDB" id="A0A6A6ZAX2"/>
<reference evidence="3" key="2">
    <citation type="submission" date="2020-04" db="EMBL/GenBank/DDBJ databases">
        <authorList>
            <consortium name="NCBI Genome Project"/>
        </authorList>
    </citation>
    <scope>NUCLEOTIDE SEQUENCE</scope>
    <source>
        <strain evidence="3">CBS 304.34</strain>
    </source>
</reference>
<feature type="non-terminal residue" evidence="1">
    <location>
        <position position="95"/>
    </location>
</feature>
<evidence type="ECO:0000313" key="1">
    <source>
        <dbReference type="EMBL" id="KAF2817849.1"/>
    </source>
</evidence>
<reference evidence="1 3" key="1">
    <citation type="journal article" date="2020" name="Stud. Mycol.">
        <title>101 Dothideomycetes genomes: a test case for predicting lifestyles and emergence of pathogens.</title>
        <authorList>
            <person name="Haridas S."/>
            <person name="Albert R."/>
            <person name="Binder M."/>
            <person name="Bloem J."/>
            <person name="Labutti K."/>
            <person name="Salamov A."/>
            <person name="Andreopoulos B."/>
            <person name="Baker S."/>
            <person name="Barry K."/>
            <person name="Bills G."/>
            <person name="Bluhm B."/>
            <person name="Cannon C."/>
            <person name="Castanera R."/>
            <person name="Culley D."/>
            <person name="Daum C."/>
            <person name="Ezra D."/>
            <person name="Gonzalez J."/>
            <person name="Henrissat B."/>
            <person name="Kuo A."/>
            <person name="Liang C."/>
            <person name="Lipzen A."/>
            <person name="Lutzoni F."/>
            <person name="Magnuson J."/>
            <person name="Mondo S."/>
            <person name="Nolan M."/>
            <person name="Ohm R."/>
            <person name="Pangilinan J."/>
            <person name="Park H.-J."/>
            <person name="Ramirez L."/>
            <person name="Alfaro M."/>
            <person name="Sun H."/>
            <person name="Tritt A."/>
            <person name="Yoshinaga Y."/>
            <person name="Zwiers L.-H."/>
            <person name="Turgeon B."/>
            <person name="Goodwin S."/>
            <person name="Spatafora J."/>
            <person name="Crous P."/>
            <person name="Grigoriev I."/>
        </authorList>
    </citation>
    <scope>NUCLEOTIDE SEQUENCE</scope>
    <source>
        <strain evidence="1 3">CBS 304.34</strain>
    </source>
</reference>
<accession>A0A6A6ZAX2</accession>
<dbReference type="GeneID" id="54455828"/>
<dbReference type="OrthoDB" id="10025998at2759"/>
<gene>
    <name evidence="1 3" type="ORF">BDZ99DRAFT_374728</name>
</gene>
<protein>
    <recommendedName>
        <fullName evidence="4">F-box domain-containing protein</fullName>
    </recommendedName>
</protein>
<dbReference type="RefSeq" id="XP_033584813.1">
    <property type="nucleotide sequence ID" value="XM_033714935.1"/>
</dbReference>
<evidence type="ECO:0000313" key="3">
    <source>
        <dbReference type="RefSeq" id="XP_033584813.1"/>
    </source>
</evidence>
<dbReference type="EMBL" id="MU003692">
    <property type="protein sequence ID" value="KAF2817849.1"/>
    <property type="molecule type" value="Genomic_DNA"/>
</dbReference>
<proteinExistence type="predicted"/>
<keyword evidence="2" id="KW-1185">Reference proteome</keyword>
<organism evidence="1">
    <name type="scientific">Mytilinidion resinicola</name>
    <dbReference type="NCBI Taxonomy" id="574789"/>
    <lineage>
        <taxon>Eukaryota</taxon>
        <taxon>Fungi</taxon>
        <taxon>Dikarya</taxon>
        <taxon>Ascomycota</taxon>
        <taxon>Pezizomycotina</taxon>
        <taxon>Dothideomycetes</taxon>
        <taxon>Pleosporomycetidae</taxon>
        <taxon>Mytilinidiales</taxon>
        <taxon>Mytilinidiaceae</taxon>
        <taxon>Mytilinidion</taxon>
    </lineage>
</organism>
<reference evidence="3" key="3">
    <citation type="submission" date="2025-04" db="UniProtKB">
        <authorList>
            <consortium name="RefSeq"/>
        </authorList>
    </citation>
    <scope>IDENTIFICATION</scope>
    <source>
        <strain evidence="3">CBS 304.34</strain>
    </source>
</reference>